<dbReference type="InterPro" id="IPR014729">
    <property type="entry name" value="Rossmann-like_a/b/a_fold"/>
</dbReference>
<dbReference type="CDD" id="cd01714">
    <property type="entry name" value="ETF_beta"/>
    <property type="match status" value="1"/>
</dbReference>
<sequence length="220" mass="24646">MKIIVSIKQVPEAEKVEVNPDTGTLIREGVESIINPFCEYALELAIKLRKNNPYIPIEIIVISMGPPQAKRALLRCLELGADKAFLLSDRCFAGSDVWATALTLKECIHKFIPDFDLILCGKQAIDGDTAQVPAELAENLGIPQIFYGVDVNIEKKKIRVKKENVNGFQIIETRLPALVSISKSPFNFCRFPSMRDLIDARKKPLRIITANNLDIEKDKL</sequence>
<dbReference type="PANTHER" id="PTHR21294">
    <property type="entry name" value="ELECTRON TRANSFER FLAVOPROTEIN BETA-SUBUNIT"/>
    <property type="match status" value="1"/>
</dbReference>
<organism evidence="2">
    <name type="scientific">marine sediment metagenome</name>
    <dbReference type="NCBI Taxonomy" id="412755"/>
    <lineage>
        <taxon>unclassified sequences</taxon>
        <taxon>metagenomes</taxon>
        <taxon>ecological metagenomes</taxon>
    </lineage>
</organism>
<dbReference type="SMART" id="SM00893">
    <property type="entry name" value="ETF"/>
    <property type="match status" value="1"/>
</dbReference>
<dbReference type="AlphaFoldDB" id="A0A0F9S8F2"/>
<dbReference type="InterPro" id="IPR033948">
    <property type="entry name" value="ETF_beta_N"/>
</dbReference>
<evidence type="ECO:0000313" key="2">
    <source>
        <dbReference type="EMBL" id="KKN25658.1"/>
    </source>
</evidence>
<dbReference type="InterPro" id="IPR014730">
    <property type="entry name" value="ETF_a/b_N"/>
</dbReference>
<dbReference type="SUPFAM" id="SSF52402">
    <property type="entry name" value="Adenine nucleotide alpha hydrolases-like"/>
    <property type="match status" value="1"/>
</dbReference>
<reference evidence="2" key="1">
    <citation type="journal article" date="2015" name="Nature">
        <title>Complex archaea that bridge the gap between prokaryotes and eukaryotes.</title>
        <authorList>
            <person name="Spang A."/>
            <person name="Saw J.H."/>
            <person name="Jorgensen S.L."/>
            <person name="Zaremba-Niedzwiedzka K."/>
            <person name="Martijn J."/>
            <person name="Lind A.E."/>
            <person name="van Eijk R."/>
            <person name="Schleper C."/>
            <person name="Guy L."/>
            <person name="Ettema T.J."/>
        </authorList>
    </citation>
    <scope>NUCLEOTIDE SEQUENCE</scope>
</reference>
<dbReference type="InterPro" id="IPR012255">
    <property type="entry name" value="ETF_b"/>
</dbReference>
<feature type="domain" description="Electron transfer flavoprotein alpha/beta-subunit N-terminal" evidence="1">
    <location>
        <begin position="22"/>
        <end position="217"/>
    </location>
</feature>
<dbReference type="PANTHER" id="PTHR21294:SF17">
    <property type="entry name" value="PROTEIN FIXA"/>
    <property type="match status" value="1"/>
</dbReference>
<protein>
    <recommendedName>
        <fullName evidence="1">Electron transfer flavoprotein alpha/beta-subunit N-terminal domain-containing protein</fullName>
    </recommendedName>
</protein>
<accession>A0A0F9S8F2</accession>
<dbReference type="Pfam" id="PF01012">
    <property type="entry name" value="ETF"/>
    <property type="match status" value="1"/>
</dbReference>
<name>A0A0F9S8F2_9ZZZZ</name>
<proteinExistence type="predicted"/>
<dbReference type="PIRSF" id="PIRSF000090">
    <property type="entry name" value="Beta-ETF"/>
    <property type="match status" value="1"/>
</dbReference>
<comment type="caution">
    <text evidence="2">The sequence shown here is derived from an EMBL/GenBank/DDBJ whole genome shotgun (WGS) entry which is preliminary data.</text>
</comment>
<dbReference type="Gene3D" id="3.40.50.620">
    <property type="entry name" value="HUPs"/>
    <property type="match status" value="1"/>
</dbReference>
<evidence type="ECO:0000259" key="1">
    <source>
        <dbReference type="SMART" id="SM00893"/>
    </source>
</evidence>
<gene>
    <name evidence="2" type="ORF">LCGC14_0882550</name>
</gene>
<dbReference type="EMBL" id="LAZR01002785">
    <property type="protein sequence ID" value="KKN25658.1"/>
    <property type="molecule type" value="Genomic_DNA"/>
</dbReference>
<dbReference type="GO" id="GO:0009055">
    <property type="term" value="F:electron transfer activity"/>
    <property type="evidence" value="ECO:0007669"/>
    <property type="project" value="InterPro"/>
</dbReference>